<comment type="cofactor">
    <cofactor evidence="1 7">
        <name>FAD</name>
        <dbReference type="ChEBI" id="CHEBI:57692"/>
    </cofactor>
</comment>
<evidence type="ECO:0000256" key="5">
    <source>
        <dbReference type="ARBA" id="ARBA00023157"/>
    </source>
</evidence>
<dbReference type="Pfam" id="PF04777">
    <property type="entry name" value="Evr1_Alr"/>
    <property type="match status" value="1"/>
</dbReference>
<protein>
    <recommendedName>
        <fullName evidence="7">Sulfhydryl oxidase</fullName>
        <ecNumber evidence="7">1.8.3.2</ecNumber>
    </recommendedName>
</protein>
<keyword evidence="5" id="KW-1015">Disulfide bond</keyword>
<keyword evidence="2 7" id="KW-0285">Flavoprotein</keyword>
<feature type="domain" description="ERV/ALR sulfhydryl oxidase" evidence="8">
    <location>
        <begin position="17"/>
        <end position="117"/>
    </location>
</feature>
<keyword evidence="4 7" id="KW-0560">Oxidoreductase</keyword>
<dbReference type="PANTHER" id="PTHR12645:SF1">
    <property type="entry name" value="FAD-LINKED SULFHYDRYL OXIDASE ERV2"/>
    <property type="match status" value="1"/>
</dbReference>
<keyword evidence="3 7" id="KW-0274">FAD</keyword>
<dbReference type="GO" id="GO:0050660">
    <property type="term" value="F:flavin adenine dinucleotide binding"/>
    <property type="evidence" value="ECO:0007669"/>
    <property type="project" value="TreeGrafter"/>
</dbReference>
<evidence type="ECO:0000256" key="2">
    <source>
        <dbReference type="ARBA" id="ARBA00022630"/>
    </source>
</evidence>
<comment type="catalytic activity">
    <reaction evidence="6 7">
        <text>2 R'C(R)SH + O2 = R'C(R)S-S(R)CR' + H2O2</text>
        <dbReference type="Rhea" id="RHEA:17357"/>
        <dbReference type="ChEBI" id="CHEBI:15379"/>
        <dbReference type="ChEBI" id="CHEBI:16240"/>
        <dbReference type="ChEBI" id="CHEBI:16520"/>
        <dbReference type="ChEBI" id="CHEBI:17412"/>
        <dbReference type="EC" id="1.8.3.2"/>
    </reaction>
</comment>
<evidence type="ECO:0000259" key="8">
    <source>
        <dbReference type="PROSITE" id="PS51324"/>
    </source>
</evidence>
<evidence type="ECO:0000256" key="4">
    <source>
        <dbReference type="ARBA" id="ARBA00023002"/>
    </source>
</evidence>
<evidence type="ECO:0000313" key="9">
    <source>
        <dbReference type="EMBL" id="BBO54013.1"/>
    </source>
</evidence>
<reference evidence="9" key="1">
    <citation type="journal article" date="2020" name="Sci. Rep.">
        <title>A novel Asfarvirus-like virus identified as a potential cause of mass mortality of abalone.</title>
        <authorList>
            <person name="Matsuyama T."/>
            <person name="Takano T."/>
            <person name="Nishiki I."/>
            <person name="Fujiwara A."/>
            <person name="Kiryu I."/>
            <person name="Inada M."/>
            <person name="Sakai T."/>
            <person name="Terashima S."/>
            <person name="Matsuura Y."/>
            <person name="Isowa K."/>
            <person name="Nakayasu C."/>
        </authorList>
    </citation>
    <scope>NUCLEOTIDE SEQUENCE</scope>
</reference>
<evidence type="ECO:0000256" key="7">
    <source>
        <dbReference type="RuleBase" id="RU371123"/>
    </source>
</evidence>
<dbReference type="PROSITE" id="PS51324">
    <property type="entry name" value="ERV_ALR"/>
    <property type="match status" value="1"/>
</dbReference>
<name>A0A5K7XYI9_9VIRU</name>
<dbReference type="PANTHER" id="PTHR12645">
    <property type="entry name" value="ALR/ERV"/>
    <property type="match status" value="1"/>
</dbReference>
<evidence type="ECO:0000256" key="3">
    <source>
        <dbReference type="ARBA" id="ARBA00022827"/>
    </source>
</evidence>
<accession>A0A5K7XYI9</accession>
<evidence type="ECO:0000256" key="1">
    <source>
        <dbReference type="ARBA" id="ARBA00001974"/>
    </source>
</evidence>
<dbReference type="SUPFAM" id="SSF69000">
    <property type="entry name" value="FAD-dependent thiol oxidase"/>
    <property type="match status" value="1"/>
</dbReference>
<dbReference type="InterPro" id="IPR017905">
    <property type="entry name" value="ERV/ALR_sulphydryl_oxidase"/>
</dbReference>
<dbReference type="InterPro" id="IPR039799">
    <property type="entry name" value="ALR/ERV"/>
</dbReference>
<dbReference type="EMBL" id="LC506465">
    <property type="protein sequence ID" value="BBO54013.1"/>
    <property type="molecule type" value="Genomic_DNA"/>
</dbReference>
<proteinExistence type="predicted"/>
<sequence>MIIQHPYVNNLRSTLSDDTTLDEWGPEWWRYLHLSIQLFPDQIPEKLQHRIVSWILTFCQSLPCGVCRAHAITYLTKNGINTKNKNELMTWAWRFHNHVNYFLNKPKYSWQNYVKNYNKFK</sequence>
<dbReference type="InterPro" id="IPR036774">
    <property type="entry name" value="ERV/ALR_sulphydryl_oxid_sf"/>
</dbReference>
<organism evidence="9">
    <name type="scientific">Abalone asfa-like virus</name>
    <dbReference type="NCBI Taxonomy" id="2839893"/>
    <lineage>
        <taxon>Viruses</taxon>
        <taxon>Varidnaviria</taxon>
        <taxon>Bamfordvirae</taxon>
        <taxon>Nucleocytoviricota</taxon>
        <taxon>Pokkesviricetes</taxon>
        <taxon>Asfuvirales</taxon>
        <taxon>Asfarviridae</taxon>
    </lineage>
</organism>
<dbReference type="Gene3D" id="1.20.120.310">
    <property type="entry name" value="ERV/ALR sulfhydryl oxidase domain"/>
    <property type="match status" value="1"/>
</dbReference>
<dbReference type="GO" id="GO:0016971">
    <property type="term" value="F:flavin-dependent sulfhydryl oxidase activity"/>
    <property type="evidence" value="ECO:0007669"/>
    <property type="project" value="InterPro"/>
</dbReference>
<evidence type="ECO:0000256" key="6">
    <source>
        <dbReference type="ARBA" id="ARBA00048864"/>
    </source>
</evidence>
<dbReference type="EC" id="1.8.3.2" evidence="7"/>